<dbReference type="PANTHER" id="PTHR43024">
    <property type="entry name" value="UDP-N-ACETYLMURAMOYL-TRIPEPTIDE--D-ALANYL-D-ALANINE LIGASE"/>
    <property type="match status" value="1"/>
</dbReference>
<dbReference type="InterPro" id="IPR051046">
    <property type="entry name" value="MurCDEF_CellWall_CoF430Synth"/>
</dbReference>
<dbReference type="PANTHER" id="PTHR43024:SF1">
    <property type="entry name" value="UDP-N-ACETYLMURAMOYL-TRIPEPTIDE--D-ALANYL-D-ALANINE LIGASE"/>
    <property type="match status" value="1"/>
</dbReference>
<proteinExistence type="predicted"/>
<dbReference type="RefSeq" id="WP_301139296.1">
    <property type="nucleotide sequence ID" value="NZ_JAUHTQ010000014.1"/>
</dbReference>
<evidence type="ECO:0000256" key="2">
    <source>
        <dbReference type="ARBA" id="ARBA00022741"/>
    </source>
</evidence>
<dbReference type="InterPro" id="IPR004101">
    <property type="entry name" value="Mur_ligase_C"/>
</dbReference>
<dbReference type="InterPro" id="IPR036615">
    <property type="entry name" value="Mur_ligase_C_dom_sf"/>
</dbReference>
<feature type="domain" description="Mur ligase central" evidence="5">
    <location>
        <begin position="109"/>
        <end position="297"/>
    </location>
</feature>
<evidence type="ECO:0000256" key="1">
    <source>
        <dbReference type="ARBA" id="ARBA00022598"/>
    </source>
</evidence>
<keyword evidence="7" id="KW-1185">Reference proteome</keyword>
<dbReference type="SUPFAM" id="SSF53623">
    <property type="entry name" value="MurD-like peptide ligases, catalytic domain"/>
    <property type="match status" value="1"/>
</dbReference>
<dbReference type="Gene3D" id="3.40.1190.10">
    <property type="entry name" value="Mur-like, catalytic domain"/>
    <property type="match status" value="1"/>
</dbReference>
<feature type="domain" description="Mur ligase C-terminal" evidence="4">
    <location>
        <begin position="322"/>
        <end position="444"/>
    </location>
</feature>
<dbReference type="Proteomes" id="UP001172743">
    <property type="component" value="Unassembled WGS sequence"/>
</dbReference>
<evidence type="ECO:0000259" key="4">
    <source>
        <dbReference type="Pfam" id="PF02875"/>
    </source>
</evidence>
<protein>
    <submittedName>
        <fullName evidence="6">Mur ligase family protein</fullName>
    </submittedName>
</protein>
<dbReference type="Pfam" id="PF08245">
    <property type="entry name" value="Mur_ligase_M"/>
    <property type="match status" value="1"/>
</dbReference>
<sequence length="468" mass="53161">MKSLFLQDIVEQIEGNIVQGSGNPLIQNVVYRPKKIVDQTLLFYRYQDMKIENKVIKKYKSVAIVTDRLDLIKNLPEHVIIIQVPNIEEAYWKFVHFYRHLFKIPVVGITGTCGKTTTKQMVKHILRKYYKVHSTFLSNNQRSLNLHYLLGINDDTEAAVFEMPVASPGYLTNTIRYFQPQIRILLNIDVYHLTDSKTPEAYMKGKAEIINDLDPDTGVIILNADDENIKKVLDVSSFKNVVYIGLSEGCDFRAEDIGYSDRGMKFTLEHQGRSYPVFVPGYGKPNVYNGLAAIAAAVAAGMNVKECCERLASFEQMKEHLQFLEGEGGCIIIDDTWNAAPLSMASALEVLQETSDSKMKIALLGYMPQLGDSRYAQEQYARMGEKVVETEVDLLFVVGQEAIEIGRKALELLMDPGKVYFCNSGTEIYPFIQPYLNKNTTILLKIPHRVMVQESFKELKRNLIPKTN</sequence>
<keyword evidence="1 6" id="KW-0436">Ligase</keyword>
<gene>
    <name evidence="6" type="ORF">QYB95_15595</name>
</gene>
<evidence type="ECO:0000256" key="3">
    <source>
        <dbReference type="ARBA" id="ARBA00022840"/>
    </source>
</evidence>
<dbReference type="SUPFAM" id="SSF53244">
    <property type="entry name" value="MurD-like peptide ligases, peptide-binding domain"/>
    <property type="match status" value="1"/>
</dbReference>
<keyword evidence="3" id="KW-0067">ATP-binding</keyword>
<dbReference type="InterPro" id="IPR013221">
    <property type="entry name" value="Mur_ligase_cen"/>
</dbReference>
<dbReference type="InterPro" id="IPR036565">
    <property type="entry name" value="Mur-like_cat_sf"/>
</dbReference>
<organism evidence="6 7">
    <name type="scientific">Ureibacillus aquaedulcis</name>
    <dbReference type="NCBI Taxonomy" id="3058421"/>
    <lineage>
        <taxon>Bacteria</taxon>
        <taxon>Bacillati</taxon>
        <taxon>Bacillota</taxon>
        <taxon>Bacilli</taxon>
        <taxon>Bacillales</taxon>
        <taxon>Caryophanaceae</taxon>
        <taxon>Ureibacillus</taxon>
    </lineage>
</organism>
<evidence type="ECO:0000313" key="7">
    <source>
        <dbReference type="Proteomes" id="UP001172743"/>
    </source>
</evidence>
<dbReference type="Pfam" id="PF02875">
    <property type="entry name" value="Mur_ligase_C"/>
    <property type="match status" value="1"/>
</dbReference>
<keyword evidence="2" id="KW-0547">Nucleotide-binding</keyword>
<name>A0ABT8GU99_9BACL</name>
<dbReference type="EMBL" id="JAUHTQ010000014">
    <property type="protein sequence ID" value="MDN4494978.1"/>
    <property type="molecule type" value="Genomic_DNA"/>
</dbReference>
<accession>A0ABT8GU99</accession>
<dbReference type="Gene3D" id="3.90.190.20">
    <property type="entry name" value="Mur ligase, C-terminal domain"/>
    <property type="match status" value="1"/>
</dbReference>
<evidence type="ECO:0000313" key="6">
    <source>
        <dbReference type="EMBL" id="MDN4494978.1"/>
    </source>
</evidence>
<reference evidence="6" key="1">
    <citation type="submission" date="2023-07" db="EMBL/GenBank/DDBJ databases">
        <title>Ureibacillus sp. isolated from freshwater well.</title>
        <authorList>
            <person name="Kirdat K."/>
            <person name="Bhatt A."/>
            <person name="Teware R."/>
            <person name="Bhavsar Y."/>
            <person name="Yadav A."/>
        </authorList>
    </citation>
    <scope>NUCLEOTIDE SEQUENCE</scope>
    <source>
        <strain evidence="6">BA0131</strain>
    </source>
</reference>
<dbReference type="GO" id="GO:0016874">
    <property type="term" value="F:ligase activity"/>
    <property type="evidence" value="ECO:0007669"/>
    <property type="project" value="UniProtKB-KW"/>
</dbReference>
<comment type="caution">
    <text evidence="6">The sequence shown here is derived from an EMBL/GenBank/DDBJ whole genome shotgun (WGS) entry which is preliminary data.</text>
</comment>
<evidence type="ECO:0000259" key="5">
    <source>
        <dbReference type="Pfam" id="PF08245"/>
    </source>
</evidence>